<comment type="caution">
    <text evidence="2">The sequence shown here is derived from an EMBL/GenBank/DDBJ whole genome shotgun (WGS) entry which is preliminary data.</text>
</comment>
<keyword evidence="1" id="KW-1133">Transmembrane helix</keyword>
<sequence length="88" mass="9781">MSDQYLTDAFIKDLHGRIAKLESGQIENTTAIQEVRADTKDMVELFHSLEGGFKVIERLGRMARPVGWFAGAAAAVLTLWQTIKGFRG</sequence>
<dbReference type="Proteomes" id="UP001161276">
    <property type="component" value="Unassembled WGS sequence"/>
</dbReference>
<name>A0AA42WC75_9BURK</name>
<dbReference type="RefSeq" id="WP_280028020.1">
    <property type="nucleotide sequence ID" value="NZ_JAOCKG010000008.1"/>
</dbReference>
<dbReference type="AlphaFoldDB" id="A0AA42WC75"/>
<gene>
    <name evidence="2" type="ORF">N5K24_19145</name>
</gene>
<evidence type="ECO:0000313" key="3">
    <source>
        <dbReference type="Proteomes" id="UP001161276"/>
    </source>
</evidence>
<proteinExistence type="predicted"/>
<evidence type="ECO:0000256" key="1">
    <source>
        <dbReference type="SAM" id="Phobius"/>
    </source>
</evidence>
<dbReference type="EMBL" id="JAOCKG010000008">
    <property type="protein sequence ID" value="MDH2052528.1"/>
    <property type="molecule type" value="Genomic_DNA"/>
</dbReference>
<evidence type="ECO:0000313" key="2">
    <source>
        <dbReference type="EMBL" id="MDH2052528.1"/>
    </source>
</evidence>
<keyword evidence="1" id="KW-0472">Membrane</keyword>
<organism evidence="2 3">
    <name type="scientific">Achromobacter marplatensis</name>
    <dbReference type="NCBI Taxonomy" id="470868"/>
    <lineage>
        <taxon>Bacteria</taxon>
        <taxon>Pseudomonadati</taxon>
        <taxon>Pseudomonadota</taxon>
        <taxon>Betaproteobacteria</taxon>
        <taxon>Burkholderiales</taxon>
        <taxon>Alcaligenaceae</taxon>
        <taxon>Achromobacter</taxon>
    </lineage>
</organism>
<feature type="transmembrane region" description="Helical" evidence="1">
    <location>
        <begin position="66"/>
        <end position="83"/>
    </location>
</feature>
<accession>A0AA42WC75</accession>
<reference evidence="2" key="1">
    <citation type="submission" date="2022-09" db="EMBL/GenBank/DDBJ databases">
        <title>Intensive care unit water sources are persistently colonized with multi-drug resistant bacteria and are the site of extensive horizontal gene transfer of antibiotic resistance genes.</title>
        <authorList>
            <person name="Diorio-Toth L."/>
        </authorList>
    </citation>
    <scope>NUCLEOTIDE SEQUENCE</scope>
    <source>
        <strain evidence="2">GD03676</strain>
    </source>
</reference>
<keyword evidence="1" id="KW-0812">Transmembrane</keyword>
<protein>
    <submittedName>
        <fullName evidence="2">Uncharacterized protein</fullName>
    </submittedName>
</protein>